<reference evidence="9" key="2">
    <citation type="submission" date="2017-12" db="EMBL/GenBank/DDBJ databases">
        <title>Genome sequence of the Bar-tailed Godwit (Limosa lapponica baueri).</title>
        <authorList>
            <person name="Lima N.C.B."/>
            <person name="Parody-Merino A.M."/>
            <person name="Battley P.F."/>
            <person name="Fidler A.E."/>
            <person name="Prosdocimi F."/>
        </authorList>
    </citation>
    <scope>NUCLEOTIDE SEQUENCE [LARGE SCALE GENOMIC DNA]</scope>
</reference>
<feature type="domain" description="RNase H type-1" evidence="7">
    <location>
        <begin position="59"/>
        <end position="204"/>
    </location>
</feature>
<evidence type="ECO:0000313" key="9">
    <source>
        <dbReference type="Proteomes" id="UP000233556"/>
    </source>
</evidence>
<name>A0A2I0T7G5_LIMLA</name>
<proteinExistence type="predicted"/>
<dbReference type="Pfam" id="PF00075">
    <property type="entry name" value="RNase_H"/>
    <property type="match status" value="1"/>
</dbReference>
<dbReference type="Gene3D" id="1.10.340.70">
    <property type="match status" value="1"/>
</dbReference>
<dbReference type="SUPFAM" id="SSF53098">
    <property type="entry name" value="Ribonuclease H-like"/>
    <property type="match status" value="1"/>
</dbReference>
<protein>
    <submittedName>
        <fullName evidence="8">Protein nynrin-like</fullName>
    </submittedName>
</protein>
<dbReference type="EMBL" id="KZ516339">
    <property type="protein sequence ID" value="PKU29736.1"/>
    <property type="molecule type" value="Genomic_DNA"/>
</dbReference>
<evidence type="ECO:0000259" key="7">
    <source>
        <dbReference type="PROSITE" id="PS50879"/>
    </source>
</evidence>
<dbReference type="Pfam" id="PF17921">
    <property type="entry name" value="Integrase_H2C2"/>
    <property type="match status" value="1"/>
</dbReference>
<dbReference type="InterPro" id="IPR002156">
    <property type="entry name" value="RNaseH_domain"/>
</dbReference>
<dbReference type="CDD" id="cd09273">
    <property type="entry name" value="RNase_HI_RT_Bel"/>
    <property type="match status" value="1"/>
</dbReference>
<evidence type="ECO:0000256" key="6">
    <source>
        <dbReference type="ARBA" id="ARBA00022918"/>
    </source>
</evidence>
<dbReference type="InterPro" id="IPR041588">
    <property type="entry name" value="Integrase_H2C2"/>
</dbReference>
<organism evidence="8 9">
    <name type="scientific">Limosa lapponica baueri</name>
    <dbReference type="NCBI Taxonomy" id="1758121"/>
    <lineage>
        <taxon>Eukaryota</taxon>
        <taxon>Metazoa</taxon>
        <taxon>Chordata</taxon>
        <taxon>Craniata</taxon>
        <taxon>Vertebrata</taxon>
        <taxon>Euteleostomi</taxon>
        <taxon>Archelosauria</taxon>
        <taxon>Archosauria</taxon>
        <taxon>Dinosauria</taxon>
        <taxon>Saurischia</taxon>
        <taxon>Theropoda</taxon>
        <taxon>Coelurosauria</taxon>
        <taxon>Aves</taxon>
        <taxon>Neognathae</taxon>
        <taxon>Neoaves</taxon>
        <taxon>Charadriiformes</taxon>
        <taxon>Scolopacidae</taxon>
        <taxon>Limosa</taxon>
    </lineage>
</organism>
<keyword evidence="4" id="KW-0255">Endonuclease</keyword>
<sequence length="347" mass="38669">MKHRAVLLEQDDVELKVISVLNPATLLPLPGETELEYDCLATIEQVYSSQVDIKDEPIDSAEMNLFVDGSSSVDNGTGKAGYAVILEKVIEAEALPSGTSAQKAELIALIRALEIVAGKIANIWTDSKYAFGVLHAHGALWKERGLLSAQGTPVKYGNVIKKLLEVVQLPKQIAVMHCKAHQFRNSFIVAGSRKADMTARQAAEKKILRMWPERYQHLSQPPKYTERDDQLAKLLMSDKDENGWWMTKDQRVILPEHLLRDILEKTHEETHWGMEALIDNTKTYALGVGMTSTAKSVVNKCEICQKNNPQSKLRPPPGTIKEIHWGIIGKLIFLSFPGSSGTGICWY</sequence>
<gene>
    <name evidence="8" type="ORF">llap_19959</name>
</gene>
<dbReference type="PANTHER" id="PTHR41694:SF5">
    <property type="entry name" value="RIBONUCLEASE H"/>
    <property type="match status" value="1"/>
</dbReference>
<dbReference type="Gene3D" id="3.30.420.10">
    <property type="entry name" value="Ribonuclease H-like superfamily/Ribonuclease H"/>
    <property type="match status" value="1"/>
</dbReference>
<dbReference type="GO" id="GO:0003676">
    <property type="term" value="F:nucleic acid binding"/>
    <property type="evidence" value="ECO:0007669"/>
    <property type="project" value="InterPro"/>
</dbReference>
<dbReference type="GO" id="GO:0003964">
    <property type="term" value="F:RNA-directed DNA polymerase activity"/>
    <property type="evidence" value="ECO:0007669"/>
    <property type="project" value="UniProtKB-KW"/>
</dbReference>
<keyword evidence="3" id="KW-0540">Nuclease</keyword>
<evidence type="ECO:0000256" key="4">
    <source>
        <dbReference type="ARBA" id="ARBA00022759"/>
    </source>
</evidence>
<evidence type="ECO:0000313" key="8">
    <source>
        <dbReference type="EMBL" id="PKU29736.1"/>
    </source>
</evidence>
<dbReference type="InterPro" id="IPR036397">
    <property type="entry name" value="RNaseH_sf"/>
</dbReference>
<dbReference type="GO" id="GO:0004523">
    <property type="term" value="F:RNA-DNA hybrid ribonuclease activity"/>
    <property type="evidence" value="ECO:0007669"/>
    <property type="project" value="InterPro"/>
</dbReference>
<accession>A0A2I0T7G5</accession>
<evidence type="ECO:0000256" key="3">
    <source>
        <dbReference type="ARBA" id="ARBA00022722"/>
    </source>
</evidence>
<dbReference type="Proteomes" id="UP000233556">
    <property type="component" value="Unassembled WGS sequence"/>
</dbReference>
<evidence type="ECO:0000256" key="5">
    <source>
        <dbReference type="ARBA" id="ARBA00022801"/>
    </source>
</evidence>
<dbReference type="PANTHER" id="PTHR41694">
    <property type="entry name" value="ENDOGENOUS RETROVIRUS GROUP K MEMBER POL PROTEIN"/>
    <property type="match status" value="1"/>
</dbReference>
<reference evidence="9" key="1">
    <citation type="submission" date="2017-11" db="EMBL/GenBank/DDBJ databases">
        <authorList>
            <person name="Lima N.C."/>
            <person name="Parody-Merino A.M."/>
            <person name="Battley P.F."/>
            <person name="Fidler A.E."/>
            <person name="Prosdocimi F."/>
        </authorList>
    </citation>
    <scope>NUCLEOTIDE SEQUENCE [LARGE SCALE GENOMIC DNA]</scope>
</reference>
<dbReference type="InterPro" id="IPR012337">
    <property type="entry name" value="RNaseH-like_sf"/>
</dbReference>
<dbReference type="AlphaFoldDB" id="A0A2I0T7G5"/>
<evidence type="ECO:0000256" key="2">
    <source>
        <dbReference type="ARBA" id="ARBA00022695"/>
    </source>
</evidence>
<keyword evidence="1" id="KW-0808">Transferase</keyword>
<keyword evidence="5" id="KW-0378">Hydrolase</keyword>
<keyword evidence="9" id="KW-1185">Reference proteome</keyword>
<keyword evidence="2" id="KW-0548">Nucleotidyltransferase</keyword>
<evidence type="ECO:0000256" key="1">
    <source>
        <dbReference type="ARBA" id="ARBA00022679"/>
    </source>
</evidence>
<dbReference type="PROSITE" id="PS50879">
    <property type="entry name" value="RNASE_H_1"/>
    <property type="match status" value="1"/>
</dbReference>
<dbReference type="OrthoDB" id="9906983at2759"/>
<keyword evidence="6" id="KW-0695">RNA-directed DNA polymerase</keyword>